<feature type="domain" description="Bromo" evidence="4">
    <location>
        <begin position="35"/>
        <end position="115"/>
    </location>
</feature>
<dbReference type="EMBL" id="JACXVP010000009">
    <property type="protein sequence ID" value="KAG5585873.1"/>
    <property type="molecule type" value="Genomic_DNA"/>
</dbReference>
<dbReference type="Pfam" id="PF00439">
    <property type="entry name" value="Bromodomain"/>
    <property type="match status" value="1"/>
</dbReference>
<evidence type="ECO:0000256" key="1">
    <source>
        <dbReference type="ARBA" id="ARBA00023117"/>
    </source>
</evidence>
<dbReference type="SMART" id="SM00297">
    <property type="entry name" value="BROMO"/>
    <property type="match status" value="1"/>
</dbReference>
<feature type="compositionally biased region" description="Basic and acidic residues" evidence="3">
    <location>
        <begin position="393"/>
        <end position="406"/>
    </location>
</feature>
<organism evidence="5 6">
    <name type="scientific">Solanum commersonii</name>
    <name type="common">Commerson's wild potato</name>
    <name type="synonym">Commerson's nightshade</name>
    <dbReference type="NCBI Taxonomy" id="4109"/>
    <lineage>
        <taxon>Eukaryota</taxon>
        <taxon>Viridiplantae</taxon>
        <taxon>Streptophyta</taxon>
        <taxon>Embryophyta</taxon>
        <taxon>Tracheophyta</taxon>
        <taxon>Spermatophyta</taxon>
        <taxon>Magnoliopsida</taxon>
        <taxon>eudicotyledons</taxon>
        <taxon>Gunneridae</taxon>
        <taxon>Pentapetalae</taxon>
        <taxon>asterids</taxon>
        <taxon>lamiids</taxon>
        <taxon>Solanales</taxon>
        <taxon>Solanaceae</taxon>
        <taxon>Solanoideae</taxon>
        <taxon>Solaneae</taxon>
        <taxon>Solanum</taxon>
    </lineage>
</organism>
<evidence type="ECO:0000256" key="2">
    <source>
        <dbReference type="PROSITE-ProRule" id="PRU00035"/>
    </source>
</evidence>
<dbReference type="InterPro" id="IPR001487">
    <property type="entry name" value="Bromodomain"/>
</dbReference>
<dbReference type="PANTHER" id="PTHR22881:SF26">
    <property type="entry name" value="BROMODOMAIN CONTAINING PROTEIN, EXPRESSED"/>
    <property type="match status" value="1"/>
</dbReference>
<keyword evidence="1 2" id="KW-0103">Bromodomain</keyword>
<dbReference type="SUPFAM" id="SSF47370">
    <property type="entry name" value="Bromodomain"/>
    <property type="match status" value="1"/>
</dbReference>
<dbReference type="Gene3D" id="1.20.920.10">
    <property type="entry name" value="Bromodomain-like"/>
    <property type="match status" value="1"/>
</dbReference>
<dbReference type="InterPro" id="IPR036427">
    <property type="entry name" value="Bromodomain-like_sf"/>
</dbReference>
<evidence type="ECO:0000256" key="3">
    <source>
        <dbReference type="SAM" id="MobiDB-lite"/>
    </source>
</evidence>
<feature type="region of interest" description="Disordered" evidence="3">
    <location>
        <begin position="393"/>
        <end position="427"/>
    </location>
</feature>
<dbReference type="CDD" id="cd04369">
    <property type="entry name" value="Bromodomain"/>
    <property type="match status" value="1"/>
</dbReference>
<dbReference type="PANTHER" id="PTHR22881">
    <property type="entry name" value="BROMODOMAIN CONTAINING PROTEIN"/>
    <property type="match status" value="1"/>
</dbReference>
<dbReference type="AlphaFoldDB" id="A0A9J5XBW6"/>
<protein>
    <recommendedName>
        <fullName evidence="4">Bromo domain-containing protein</fullName>
    </recommendedName>
</protein>
<accession>A0A9J5XBW6</accession>
<comment type="caution">
    <text evidence="5">The sequence shown here is derived from an EMBL/GenBank/DDBJ whole genome shotgun (WGS) entry which is preliminary data.</text>
</comment>
<evidence type="ECO:0000313" key="6">
    <source>
        <dbReference type="Proteomes" id="UP000824120"/>
    </source>
</evidence>
<dbReference type="PRINTS" id="PR00503">
    <property type="entry name" value="BROMODOMAIN"/>
</dbReference>
<reference evidence="5 6" key="1">
    <citation type="submission" date="2020-09" db="EMBL/GenBank/DDBJ databases">
        <title>De no assembly of potato wild relative species, Solanum commersonii.</title>
        <authorList>
            <person name="Cho K."/>
        </authorList>
    </citation>
    <scope>NUCLEOTIDE SEQUENCE [LARGE SCALE GENOMIC DNA]</scope>
    <source>
        <strain evidence="5">LZ3.2</strain>
        <tissue evidence="5">Leaf</tissue>
    </source>
</reference>
<proteinExistence type="predicted"/>
<evidence type="ECO:0000313" key="5">
    <source>
        <dbReference type="EMBL" id="KAG5585873.1"/>
    </source>
</evidence>
<feature type="compositionally biased region" description="Polar residues" evidence="3">
    <location>
        <begin position="407"/>
        <end position="419"/>
    </location>
</feature>
<dbReference type="PROSITE" id="PS50014">
    <property type="entry name" value="BROMODOMAIN_2"/>
    <property type="match status" value="1"/>
</dbReference>
<keyword evidence="6" id="KW-1185">Reference proteome</keyword>
<name>A0A9J5XBW6_SOLCO</name>
<dbReference type="OrthoDB" id="21449at2759"/>
<sequence length="633" mass="70766">MQKEEGKSAASCTRESKPTKLPEKRILQLILDVLQRRDTYEIFAEPVDPTEVSFILLMIDWVEDYYEIIKEPMDFGTMRAKLHEGMYHNLQQFERDAFLIPKNAMHFNSSGTVYFRQARAIYDLAKKAFHVLKTNPKNIEVEFPVNRRRSMRRLQTRDTRHVIPDGALDVSSKNIGLGPSVPSTYRRSSKERPLLSTKDAAPIDSAFLLGNRHAQRLSSLGAGRCSTYEFFRPSPYHDTSSFLCNQNPDSLILNMNGSYRESLMSFARDLGPTAQMVANAKMQGSHPFLLSHTTKGPPTCLGFAAFAHVQNQSNTGVLTSSKKLSSPVRGFCSILKSTSDKIDVSNVAKGDETCKIAGMSSQKGPLPRTENSDKKSTSILCYKRNVHKVTEEAAKKTQNGSERKENNLGNHIVTNGTSGDTKKSGRRNVKVEENNVLPVVLALEQSHSSLSELKWRNKKSSNFTSCKARSQSKIAEPNVTGTIPGQTKNNSFRSKHENKATICDQNNNFGSSINPTLLEPMSQSSELKLNKTIPVMPFPGIMSSRFTFDMPFLKAQLNQMNPVGKNDMPQVSRDNMEWSLYGHGSNNKMGREVNPSVSSLQDRPNGTLQTMPTFIYNNQSSHHSIDTDLALQL</sequence>
<gene>
    <name evidence="5" type="ORF">H5410_046307</name>
</gene>
<dbReference type="InterPro" id="IPR051831">
    <property type="entry name" value="Bromodomain_contain_prot"/>
</dbReference>
<evidence type="ECO:0000259" key="4">
    <source>
        <dbReference type="PROSITE" id="PS50014"/>
    </source>
</evidence>
<dbReference type="Proteomes" id="UP000824120">
    <property type="component" value="Chromosome 9"/>
</dbReference>